<dbReference type="Proteomes" id="UP000070133">
    <property type="component" value="Unassembled WGS sequence"/>
</dbReference>
<proteinExistence type="predicted"/>
<name>A0A139GZX4_9PEZI</name>
<protein>
    <submittedName>
        <fullName evidence="1">Uncharacterized protein</fullName>
    </submittedName>
</protein>
<accession>A0A139GZX4</accession>
<evidence type="ECO:0000313" key="2">
    <source>
        <dbReference type="Proteomes" id="UP000070133"/>
    </source>
</evidence>
<evidence type="ECO:0000313" key="1">
    <source>
        <dbReference type="EMBL" id="KXS95757.1"/>
    </source>
</evidence>
<reference evidence="1 2" key="1">
    <citation type="submission" date="2015-07" db="EMBL/GenBank/DDBJ databases">
        <title>Comparative genomics of the Sigatoka disease complex on banana suggests a link between parallel evolutionary changes in Pseudocercospora fijiensis and Pseudocercospora eumusae and increased virulence on the banana host.</title>
        <authorList>
            <person name="Chang T.-C."/>
            <person name="Salvucci A."/>
            <person name="Crous P.W."/>
            <person name="Stergiopoulos I."/>
        </authorList>
    </citation>
    <scope>NUCLEOTIDE SEQUENCE [LARGE SCALE GENOMIC DNA]</scope>
    <source>
        <strain evidence="1 2">CBS 114824</strain>
    </source>
</reference>
<dbReference type="EMBL" id="LFZN01000201">
    <property type="protein sequence ID" value="KXS95757.1"/>
    <property type="molecule type" value="Genomic_DNA"/>
</dbReference>
<dbReference type="OrthoDB" id="5954824at2759"/>
<gene>
    <name evidence="1" type="ORF">AC578_1729</name>
</gene>
<keyword evidence="2" id="KW-1185">Reference proteome</keyword>
<dbReference type="AlphaFoldDB" id="A0A139GZX4"/>
<sequence>MKLFVMLLRLPGRDSGIFGVCSMIAWPELVDESAGAEPPLAVEARSLAAVIRNGTSFGLVVSGGQDVLPLAPHFLSDPVRDYASSRWPLVLIPACKISGVPGKCLRCALFIVDPSPDVRSTTHSAGFSAPQHVLTAAVIWLARSHST</sequence>
<comment type="caution">
    <text evidence="1">The sequence shown here is derived from an EMBL/GenBank/DDBJ whole genome shotgun (WGS) entry which is preliminary data.</text>
</comment>
<organism evidence="1 2">
    <name type="scientific">Pseudocercospora eumusae</name>
    <dbReference type="NCBI Taxonomy" id="321146"/>
    <lineage>
        <taxon>Eukaryota</taxon>
        <taxon>Fungi</taxon>
        <taxon>Dikarya</taxon>
        <taxon>Ascomycota</taxon>
        <taxon>Pezizomycotina</taxon>
        <taxon>Dothideomycetes</taxon>
        <taxon>Dothideomycetidae</taxon>
        <taxon>Mycosphaerellales</taxon>
        <taxon>Mycosphaerellaceae</taxon>
        <taxon>Pseudocercospora</taxon>
    </lineage>
</organism>